<sequence length="1033" mass="113902">MAEVRRFADLRHGPVRNPIYQTGGEKSGPGEPGTLHVNRLVSDAPYFKQIGTSAELYTASKKLLPPLTHSHLGAERNLQRRWLLKSHAGAFMGSAGTPDLLTEGLVQYRKADDPSSMRSLLAVGEVADLRVPKKPSVAHVLAAPAGDSGELLRLSRVEDSRWAWDDGDHAQLNLSVVDPTDQDSENFWQSDGLPITQMRFISTVDPQVATLRWLIVQKSTSTTILCPEYSHVPITQTISLESDRKTLSWIKPNPVITIGYAQTGGNAHVDFAYNPPTLNRKPQFCVMDECGYWTLWNVEAFTRTGKANMRLTPHRQGHIWEGPLHQVPQRSLYPAQPHGVLFVGDEDSSGFVVEVLPTKKPSTHLLLWNSQLLRTVHLVSGQHLPDIPGFTTGERAFGSILDVQVNPSNQNHIFVLTTKYLVWIDLFPTTGTSKEIPRILLKCPHDCHKPDIPKMAICGVAEGSTAEAMISLTMPKSNTLRVLWFFMDGASGLPSWHSQLTVLTLGSGDAFQVQQLAVTPSSITVHPQGRRGLGHKYLQAGVQFYQGMMLARDLSVRYCMFYTCNDPSLIVALPVQRLNWSGTDQNRRWRSKRHQMFRYMGDAVVIPDSMTDEAMLSLARISQNTRLRRVVEPKPAPPPRKSSRDHDSVAMRLNHVLPFLEDEMRRGLGGGGAGLSLSLLRGIREALQSGLADGHLSLMTWKDISAKVPPSDDVHELPAEEMEENLSEVLGHAEENTIIAQLNRRHPDEPDRPLGSLPLLQKQLMSIWVDPVRGHISEEALRLKQDHALELARDMFLSTHGIAFQDVPLFGPHSSDNPMDSQQSISSAIAFASSQQSSALSDPSAFSSDPVTPPPADDAFKRLSLLAPTIRAGKLGAVKPASVLSFWPTERGIDLKDYTSSVALATERQFDPARQRLASRERKRKAAAEKYKMPPLKRGGSPLKHATPAGASSQEAPRSTQVPIRPGMSSQAPESSQIPLRPAPAASQVRSSRPPESSQSQPRITMSQPLPGAFGTTGKKPKKVAKKKRSGFR</sequence>
<evidence type="ECO:0000259" key="2">
    <source>
        <dbReference type="Pfam" id="PF10214"/>
    </source>
</evidence>
<dbReference type="Pfam" id="PF20640">
    <property type="entry name" value="Rrn6_HB"/>
    <property type="match status" value="1"/>
</dbReference>
<dbReference type="GO" id="GO:0001163">
    <property type="term" value="F:RNA polymerase I transcription regulatory region sequence-specific DNA binding"/>
    <property type="evidence" value="ECO:0007669"/>
    <property type="project" value="TreeGrafter"/>
</dbReference>
<name>A0A9P8CR40_9HYPO</name>
<feature type="compositionally biased region" description="Basic residues" evidence="1">
    <location>
        <begin position="1019"/>
        <end position="1033"/>
    </location>
</feature>
<feature type="compositionally biased region" description="Basic and acidic residues" evidence="1">
    <location>
        <begin position="913"/>
        <end position="932"/>
    </location>
</feature>
<dbReference type="GO" id="GO:0070860">
    <property type="term" value="C:RNA polymerase I core factor complex"/>
    <property type="evidence" value="ECO:0007669"/>
    <property type="project" value="TreeGrafter"/>
</dbReference>
<keyword evidence="6" id="KW-1185">Reference proteome</keyword>
<dbReference type="AlphaFoldDB" id="A0A9P8CR40"/>
<dbReference type="PANTHER" id="PTHR28221:SF2">
    <property type="entry name" value="RNA POLYMERASE I-SPECIFIC TRANSCRIPTION INITIATION FACTOR RRN6"/>
    <property type="match status" value="1"/>
</dbReference>
<accession>A0A9P8CR40</accession>
<dbReference type="Pfam" id="PF20639">
    <property type="entry name" value="Rrn6_K-rich"/>
    <property type="match status" value="1"/>
</dbReference>
<reference evidence="5" key="1">
    <citation type="journal article" date="2021" name="IMA Fungus">
        <title>Genomic characterization of three marine fungi, including Emericellopsis atlantica sp. nov. with signatures of a generalist lifestyle and marine biomass degradation.</title>
        <authorList>
            <person name="Hagestad O.C."/>
            <person name="Hou L."/>
            <person name="Andersen J.H."/>
            <person name="Hansen E.H."/>
            <person name="Altermark B."/>
            <person name="Li C."/>
            <person name="Kuhnert E."/>
            <person name="Cox R.J."/>
            <person name="Crous P.W."/>
            <person name="Spatafora J.W."/>
            <person name="Lail K."/>
            <person name="Amirebrahimi M."/>
            <person name="Lipzen A."/>
            <person name="Pangilinan J."/>
            <person name="Andreopoulos W."/>
            <person name="Hayes R.D."/>
            <person name="Ng V."/>
            <person name="Grigoriev I.V."/>
            <person name="Jackson S.A."/>
            <person name="Sutton T.D.S."/>
            <person name="Dobson A.D.W."/>
            <person name="Rama T."/>
        </authorList>
    </citation>
    <scope>NUCLEOTIDE SEQUENCE</scope>
    <source>
        <strain evidence="5">TS7</strain>
    </source>
</reference>
<feature type="compositionally biased region" description="Low complexity" evidence="1">
    <location>
        <begin position="987"/>
        <end position="1003"/>
    </location>
</feature>
<dbReference type="GO" id="GO:0001179">
    <property type="term" value="F:RNA polymerase I general transcription initiation factor binding"/>
    <property type="evidence" value="ECO:0007669"/>
    <property type="project" value="TreeGrafter"/>
</dbReference>
<evidence type="ECO:0000259" key="4">
    <source>
        <dbReference type="Pfam" id="PF20640"/>
    </source>
</evidence>
<protein>
    <submittedName>
        <fullName evidence="5">RNA polymerase I-specific transcription-initiation factor-domain-containing protein</fullName>
    </submittedName>
</protein>
<dbReference type="EMBL" id="MU251248">
    <property type="protein sequence ID" value="KAG9256333.1"/>
    <property type="molecule type" value="Genomic_DNA"/>
</dbReference>
<organism evidence="5 6">
    <name type="scientific">Emericellopsis atlantica</name>
    <dbReference type="NCBI Taxonomy" id="2614577"/>
    <lineage>
        <taxon>Eukaryota</taxon>
        <taxon>Fungi</taxon>
        <taxon>Dikarya</taxon>
        <taxon>Ascomycota</taxon>
        <taxon>Pezizomycotina</taxon>
        <taxon>Sordariomycetes</taxon>
        <taxon>Hypocreomycetidae</taxon>
        <taxon>Hypocreales</taxon>
        <taxon>Bionectriaceae</taxon>
        <taxon>Emericellopsis</taxon>
    </lineage>
</organism>
<evidence type="ECO:0000313" key="5">
    <source>
        <dbReference type="EMBL" id="KAG9256333.1"/>
    </source>
</evidence>
<feature type="domain" description="RRN6 beta-propeller" evidence="2">
    <location>
        <begin position="117"/>
        <end position="497"/>
    </location>
</feature>
<dbReference type="InterPro" id="IPR048537">
    <property type="entry name" value="RRN6_HB"/>
</dbReference>
<dbReference type="GO" id="GO:0042790">
    <property type="term" value="P:nucleolar large rRNA transcription by RNA polymerase I"/>
    <property type="evidence" value="ECO:0007669"/>
    <property type="project" value="TreeGrafter"/>
</dbReference>
<comment type="caution">
    <text evidence="5">The sequence shown here is derived from an EMBL/GenBank/DDBJ whole genome shotgun (WGS) entry which is preliminary data.</text>
</comment>
<feature type="domain" description="RRN6 helical bundle" evidence="4">
    <location>
        <begin position="678"/>
        <end position="799"/>
    </location>
</feature>
<feature type="domain" description="RRN6 K-rich C-terminal" evidence="3">
    <location>
        <begin position="881"/>
        <end position="1032"/>
    </location>
</feature>
<dbReference type="InterPro" id="IPR019350">
    <property type="entry name" value="RNA_pol_I-sp_TIF_RRN6-like"/>
</dbReference>
<dbReference type="Pfam" id="PF10214">
    <property type="entry name" value="Rrn6_beta-prop"/>
    <property type="match status" value="1"/>
</dbReference>
<evidence type="ECO:0000256" key="1">
    <source>
        <dbReference type="SAM" id="MobiDB-lite"/>
    </source>
</evidence>
<evidence type="ECO:0000259" key="3">
    <source>
        <dbReference type="Pfam" id="PF20639"/>
    </source>
</evidence>
<gene>
    <name evidence="5" type="ORF">F5Z01DRAFT_704086</name>
</gene>
<proteinExistence type="predicted"/>
<dbReference type="RefSeq" id="XP_046120257.1">
    <property type="nucleotide sequence ID" value="XM_046266427.1"/>
</dbReference>
<dbReference type="InterPro" id="IPR048535">
    <property type="entry name" value="RRN6_beta-prop"/>
</dbReference>
<dbReference type="GeneID" id="70297330"/>
<dbReference type="OrthoDB" id="4090074at2759"/>
<evidence type="ECO:0000313" key="6">
    <source>
        <dbReference type="Proteomes" id="UP000887229"/>
    </source>
</evidence>
<dbReference type="Proteomes" id="UP000887229">
    <property type="component" value="Unassembled WGS sequence"/>
</dbReference>
<dbReference type="InterPro" id="IPR048536">
    <property type="entry name" value="Rrn6_K-rich"/>
</dbReference>
<feature type="region of interest" description="Disordered" evidence="1">
    <location>
        <begin position="913"/>
        <end position="1033"/>
    </location>
</feature>
<dbReference type="PANTHER" id="PTHR28221">
    <property type="entry name" value="RNA POLYMERASE I-SPECIFIC TRANSCRIPTION INITIATION FACTOR RRN6"/>
    <property type="match status" value="1"/>
</dbReference>
<feature type="compositionally biased region" description="Polar residues" evidence="1">
    <location>
        <begin position="950"/>
        <end position="978"/>
    </location>
</feature>